<evidence type="ECO:0000256" key="9">
    <source>
        <dbReference type="ARBA" id="ARBA00022598"/>
    </source>
</evidence>
<keyword evidence="10 17" id="KW-0547">Nucleotide-binding</keyword>
<dbReference type="PROSITE" id="PS50968">
    <property type="entry name" value="BIOTINYL_LIPOYL"/>
    <property type="match status" value="1"/>
</dbReference>
<feature type="compositionally biased region" description="Basic residues" evidence="18">
    <location>
        <begin position="635"/>
        <end position="645"/>
    </location>
</feature>
<evidence type="ECO:0000256" key="5">
    <source>
        <dbReference type="ARBA" id="ARBA00009632"/>
    </source>
</evidence>
<evidence type="ECO:0000256" key="13">
    <source>
        <dbReference type="ARBA" id="ARBA00022946"/>
    </source>
</evidence>
<dbReference type="PROSITE" id="PS50975">
    <property type="entry name" value="ATP_GRASP"/>
    <property type="match status" value="1"/>
</dbReference>
<dbReference type="GO" id="GO:0005759">
    <property type="term" value="C:mitochondrial matrix"/>
    <property type="evidence" value="ECO:0007669"/>
    <property type="project" value="UniProtKB-SubCell"/>
</dbReference>
<dbReference type="STRING" id="759272.G0S1X1"/>
<dbReference type="Proteomes" id="UP000008066">
    <property type="component" value="Unassembled WGS sequence"/>
</dbReference>
<dbReference type="FunFam" id="3.30.470.20:FF:000028">
    <property type="entry name" value="Methylcrotonoyl-CoA carboxylase subunit alpha, mitochondrial"/>
    <property type="match status" value="1"/>
</dbReference>
<dbReference type="InterPro" id="IPR038460">
    <property type="entry name" value="AcetylCoA_hyd_C_sf"/>
</dbReference>
<keyword evidence="15" id="KW-0092">Biotin</keyword>
<dbReference type="RefSeq" id="XP_006692023.1">
    <property type="nucleotide sequence ID" value="XM_006691960.1"/>
</dbReference>
<dbReference type="OrthoDB" id="10250396at2759"/>
<evidence type="ECO:0000256" key="1">
    <source>
        <dbReference type="ARBA" id="ARBA00001831"/>
    </source>
</evidence>
<dbReference type="GeneID" id="18255552"/>
<dbReference type="CDD" id="cd06850">
    <property type="entry name" value="biotinyl_domain"/>
    <property type="match status" value="1"/>
</dbReference>
<evidence type="ECO:0000256" key="11">
    <source>
        <dbReference type="ARBA" id="ARBA00022801"/>
    </source>
</evidence>
<feature type="domain" description="ATP-grasp" evidence="20">
    <location>
        <begin position="810"/>
        <end position="1010"/>
    </location>
</feature>
<name>G0S1X1_CHATD</name>
<dbReference type="EMBL" id="GL988039">
    <property type="protein sequence ID" value="EGS23031.1"/>
    <property type="molecule type" value="Genomic_DNA"/>
</dbReference>
<comment type="cofactor">
    <cofactor evidence="2">
        <name>biotin</name>
        <dbReference type="ChEBI" id="CHEBI:57586"/>
    </cofactor>
</comment>
<accession>G0S1X1</accession>
<keyword evidence="14" id="KW-0496">Mitochondrion</keyword>
<dbReference type="InterPro" id="IPR026888">
    <property type="entry name" value="AcetylCoA_hyd_C"/>
</dbReference>
<evidence type="ECO:0000256" key="16">
    <source>
        <dbReference type="ARBA" id="ARBA00029672"/>
    </source>
</evidence>
<comment type="catalytic activity">
    <reaction evidence="1">
        <text>acetyl-CoA + H2O = acetate + CoA + H(+)</text>
        <dbReference type="Rhea" id="RHEA:20289"/>
        <dbReference type="ChEBI" id="CHEBI:15377"/>
        <dbReference type="ChEBI" id="CHEBI:15378"/>
        <dbReference type="ChEBI" id="CHEBI:30089"/>
        <dbReference type="ChEBI" id="CHEBI:57287"/>
        <dbReference type="ChEBI" id="CHEBI:57288"/>
        <dbReference type="EC" id="3.1.2.1"/>
    </reaction>
</comment>
<dbReference type="Pfam" id="PF02785">
    <property type="entry name" value="Biotin_carb_C"/>
    <property type="match status" value="1"/>
</dbReference>
<evidence type="ECO:0000256" key="6">
    <source>
        <dbReference type="ARBA" id="ARBA00011920"/>
    </source>
</evidence>
<dbReference type="Gene3D" id="3.40.1080.10">
    <property type="entry name" value="Glutaconate Coenzyme A-transferase"/>
    <property type="match status" value="1"/>
</dbReference>
<dbReference type="InterPro" id="IPR003702">
    <property type="entry name" value="ActCoA_hydro_N"/>
</dbReference>
<keyword evidence="23" id="KW-1185">Reference proteome</keyword>
<evidence type="ECO:0000256" key="2">
    <source>
        <dbReference type="ARBA" id="ARBA00001953"/>
    </source>
</evidence>
<dbReference type="Gene3D" id="3.30.470.20">
    <property type="entry name" value="ATP-grasp fold, B domain"/>
    <property type="match status" value="1"/>
</dbReference>
<feature type="compositionally biased region" description="Basic and acidic residues" evidence="18">
    <location>
        <begin position="573"/>
        <end position="582"/>
    </location>
</feature>
<evidence type="ECO:0000259" key="21">
    <source>
        <dbReference type="PROSITE" id="PS50979"/>
    </source>
</evidence>
<comment type="subcellular location">
    <subcellularLocation>
        <location evidence="4">Cytoplasm</location>
    </subcellularLocation>
    <subcellularLocation>
        <location evidence="3">Mitochondrion matrix</location>
    </subcellularLocation>
</comment>
<dbReference type="SMART" id="SM00878">
    <property type="entry name" value="Biotin_carb_C"/>
    <property type="match status" value="1"/>
</dbReference>
<dbReference type="EC" id="3.1.2.1" evidence="6"/>
<gene>
    <name evidence="22" type="ORF">CTHT_0015140</name>
</gene>
<dbReference type="SUPFAM" id="SSF51246">
    <property type="entry name" value="Rudiment single hybrid motif"/>
    <property type="match status" value="1"/>
</dbReference>
<reference evidence="22 23" key="1">
    <citation type="journal article" date="2011" name="Cell">
        <title>Insight into structure and assembly of the nuclear pore complex by utilizing the genome of a eukaryotic thermophile.</title>
        <authorList>
            <person name="Amlacher S."/>
            <person name="Sarges P."/>
            <person name="Flemming D."/>
            <person name="van Noort V."/>
            <person name="Kunze R."/>
            <person name="Devos D.P."/>
            <person name="Arumugam M."/>
            <person name="Bork P."/>
            <person name="Hurt E."/>
        </authorList>
    </citation>
    <scope>NUCLEOTIDE SEQUENCE [LARGE SCALE GENOMIC DNA]</scope>
    <source>
        <strain evidence="23">DSM 1495 / CBS 144.50 / IMI 039719</strain>
    </source>
</reference>
<dbReference type="GO" id="GO:0016874">
    <property type="term" value="F:ligase activity"/>
    <property type="evidence" value="ECO:0007669"/>
    <property type="project" value="UniProtKB-KW"/>
</dbReference>
<dbReference type="Gene3D" id="2.40.50.100">
    <property type="match status" value="1"/>
</dbReference>
<dbReference type="eggNOG" id="KOG0238">
    <property type="taxonomic scope" value="Eukaryota"/>
</dbReference>
<dbReference type="SUPFAM" id="SSF52440">
    <property type="entry name" value="PreATP-grasp domain"/>
    <property type="match status" value="1"/>
</dbReference>
<dbReference type="InterPro" id="IPR037171">
    <property type="entry name" value="NagB/RpiA_transferase-like"/>
</dbReference>
<evidence type="ECO:0000256" key="7">
    <source>
        <dbReference type="ARBA" id="ARBA00017958"/>
    </source>
</evidence>
<dbReference type="Gene3D" id="3.30.750.70">
    <property type="entry name" value="4-hydroxybutyrate coenzyme like domains"/>
    <property type="match status" value="1"/>
</dbReference>
<dbReference type="SMR" id="G0S1X1"/>
<dbReference type="FunFam" id="3.40.1080.20:FF:000001">
    <property type="entry name" value="Acetyl-CoA hydrolase Ach1"/>
    <property type="match status" value="1"/>
</dbReference>
<dbReference type="FunFam" id="3.30.750.70:FF:000002">
    <property type="entry name" value="Acetyl-CoA hydrolase Ach1"/>
    <property type="match status" value="1"/>
</dbReference>
<dbReference type="InterPro" id="IPR016185">
    <property type="entry name" value="PreATP-grasp_dom_sf"/>
</dbReference>
<dbReference type="GO" id="GO:0046872">
    <property type="term" value="F:metal ion binding"/>
    <property type="evidence" value="ECO:0007669"/>
    <property type="project" value="InterPro"/>
</dbReference>
<dbReference type="GO" id="GO:0003986">
    <property type="term" value="F:acetyl-CoA hydrolase activity"/>
    <property type="evidence" value="ECO:0007669"/>
    <property type="project" value="UniProtKB-EC"/>
</dbReference>
<evidence type="ECO:0000256" key="18">
    <source>
        <dbReference type="SAM" id="MobiDB-lite"/>
    </source>
</evidence>
<organism evidence="23">
    <name type="scientific">Chaetomium thermophilum (strain DSM 1495 / CBS 144.50 / IMI 039719)</name>
    <name type="common">Thermochaetoides thermophila</name>
    <dbReference type="NCBI Taxonomy" id="759272"/>
    <lineage>
        <taxon>Eukaryota</taxon>
        <taxon>Fungi</taxon>
        <taxon>Dikarya</taxon>
        <taxon>Ascomycota</taxon>
        <taxon>Pezizomycotina</taxon>
        <taxon>Sordariomycetes</taxon>
        <taxon>Sordariomycetidae</taxon>
        <taxon>Sordariales</taxon>
        <taxon>Chaetomiaceae</taxon>
        <taxon>Thermochaetoides</taxon>
    </lineage>
</organism>
<dbReference type="Pfam" id="PF02550">
    <property type="entry name" value="AcetylCoA_hydro"/>
    <property type="match status" value="1"/>
</dbReference>
<evidence type="ECO:0000256" key="4">
    <source>
        <dbReference type="ARBA" id="ARBA00004496"/>
    </source>
</evidence>
<feature type="compositionally biased region" description="Polar residues" evidence="18">
    <location>
        <begin position="623"/>
        <end position="633"/>
    </location>
</feature>
<dbReference type="PANTHER" id="PTHR43609:SF1">
    <property type="entry name" value="ACETYL-COA HYDROLASE"/>
    <property type="match status" value="1"/>
</dbReference>
<dbReference type="PANTHER" id="PTHR43609">
    <property type="entry name" value="ACETYL-COA HYDROLASE"/>
    <property type="match status" value="1"/>
</dbReference>
<dbReference type="InterPro" id="IPR011764">
    <property type="entry name" value="Biotin_carboxylation_dom"/>
</dbReference>
<dbReference type="InterPro" id="IPR011054">
    <property type="entry name" value="Rudment_hybrid_motif"/>
</dbReference>
<dbReference type="FunFam" id="3.40.1080.10:FF:000003">
    <property type="entry name" value="Acetyl-coA hydrolase Ach1"/>
    <property type="match status" value="1"/>
</dbReference>
<keyword evidence="9" id="KW-0436">Ligase</keyword>
<dbReference type="PROSITE" id="PS50979">
    <property type="entry name" value="BC"/>
    <property type="match status" value="1"/>
</dbReference>
<dbReference type="GO" id="GO:0008775">
    <property type="term" value="F:acetate CoA-transferase activity"/>
    <property type="evidence" value="ECO:0007669"/>
    <property type="project" value="InterPro"/>
</dbReference>
<comment type="similarity">
    <text evidence="5">Belongs to the acetyl-CoA hydrolase/transferase family.</text>
</comment>
<dbReference type="KEGG" id="cthr:CTHT_0015140"/>
<dbReference type="SUPFAM" id="SSF51230">
    <property type="entry name" value="Single hybrid motif"/>
    <property type="match status" value="1"/>
</dbReference>
<evidence type="ECO:0000313" key="22">
    <source>
        <dbReference type="EMBL" id="EGS23031.1"/>
    </source>
</evidence>
<evidence type="ECO:0000256" key="10">
    <source>
        <dbReference type="ARBA" id="ARBA00022741"/>
    </source>
</evidence>
<proteinExistence type="inferred from homology"/>
<dbReference type="InterPro" id="IPR005479">
    <property type="entry name" value="CPAse_ATP-bd"/>
</dbReference>
<dbReference type="Pfam" id="PF00364">
    <property type="entry name" value="Biotin_lipoyl"/>
    <property type="match status" value="1"/>
</dbReference>
<dbReference type="PROSITE" id="PS00867">
    <property type="entry name" value="CPSASE_2"/>
    <property type="match status" value="1"/>
</dbReference>
<protein>
    <recommendedName>
        <fullName evidence="7">Acetyl-CoA hydrolase</fullName>
        <ecNumber evidence="6">3.1.2.1</ecNumber>
    </recommendedName>
    <alternativeName>
        <fullName evidence="16">Acetyl-CoA deacylase</fullName>
    </alternativeName>
</protein>
<dbReference type="InterPro" id="IPR046433">
    <property type="entry name" value="ActCoA_hydro"/>
</dbReference>
<dbReference type="Pfam" id="PF00289">
    <property type="entry name" value="Biotin_carb_N"/>
    <property type="match status" value="1"/>
</dbReference>
<keyword evidence="12 17" id="KW-0067">ATP-binding</keyword>
<dbReference type="InterPro" id="IPR011761">
    <property type="entry name" value="ATP-grasp"/>
</dbReference>
<evidence type="ECO:0000259" key="19">
    <source>
        <dbReference type="PROSITE" id="PS50968"/>
    </source>
</evidence>
<dbReference type="GO" id="GO:0006083">
    <property type="term" value="P:acetate metabolic process"/>
    <property type="evidence" value="ECO:0007669"/>
    <property type="project" value="InterPro"/>
</dbReference>
<dbReference type="InterPro" id="IPR005481">
    <property type="entry name" value="BC-like_N"/>
</dbReference>
<keyword evidence="13" id="KW-0809">Transit peptide</keyword>
<dbReference type="FunFam" id="3.30.1490.20:FF:000003">
    <property type="entry name" value="acetyl-CoA carboxylase isoform X1"/>
    <property type="match status" value="1"/>
</dbReference>
<evidence type="ECO:0000256" key="3">
    <source>
        <dbReference type="ARBA" id="ARBA00004305"/>
    </source>
</evidence>
<keyword evidence="11" id="KW-0378">Hydrolase</keyword>
<feature type="domain" description="Lipoyl-binding" evidence="19">
    <location>
        <begin position="1316"/>
        <end position="1392"/>
    </location>
</feature>
<feature type="compositionally biased region" description="Low complexity" evidence="18">
    <location>
        <begin position="647"/>
        <end position="660"/>
    </location>
</feature>
<dbReference type="HOGENOM" id="CLU_244853_0_0_1"/>
<evidence type="ECO:0000256" key="14">
    <source>
        <dbReference type="ARBA" id="ARBA00023128"/>
    </source>
</evidence>
<keyword evidence="8" id="KW-0963">Cytoplasm</keyword>
<evidence type="ECO:0000256" key="12">
    <source>
        <dbReference type="ARBA" id="ARBA00022840"/>
    </source>
</evidence>
<evidence type="ECO:0000256" key="15">
    <source>
        <dbReference type="ARBA" id="ARBA00023267"/>
    </source>
</evidence>
<dbReference type="Pfam" id="PF13336">
    <property type="entry name" value="AcetylCoA_hyd_C"/>
    <property type="match status" value="1"/>
</dbReference>
<feature type="region of interest" description="Disordered" evidence="18">
    <location>
        <begin position="623"/>
        <end position="661"/>
    </location>
</feature>
<evidence type="ECO:0000313" key="23">
    <source>
        <dbReference type="Proteomes" id="UP000008066"/>
    </source>
</evidence>
<feature type="domain" description="Biotin carboxylation" evidence="21">
    <location>
        <begin position="693"/>
        <end position="1147"/>
    </location>
</feature>
<evidence type="ECO:0000256" key="8">
    <source>
        <dbReference type="ARBA" id="ARBA00022490"/>
    </source>
</evidence>
<evidence type="ECO:0000256" key="17">
    <source>
        <dbReference type="PROSITE-ProRule" id="PRU00409"/>
    </source>
</evidence>
<dbReference type="SUPFAM" id="SSF56059">
    <property type="entry name" value="Glutathione synthetase ATP-binding domain-like"/>
    <property type="match status" value="1"/>
</dbReference>
<dbReference type="InterPro" id="IPR000089">
    <property type="entry name" value="Biotin_lipoyl"/>
</dbReference>
<evidence type="ECO:0000259" key="20">
    <source>
        <dbReference type="PROSITE" id="PS50975"/>
    </source>
</evidence>
<dbReference type="GO" id="GO:0016829">
    <property type="term" value="F:lyase activity"/>
    <property type="evidence" value="ECO:0007669"/>
    <property type="project" value="UniProtKB-KW"/>
</dbReference>
<feature type="region of interest" description="Disordered" evidence="18">
    <location>
        <begin position="546"/>
        <end position="582"/>
    </location>
</feature>
<dbReference type="InterPro" id="IPR011053">
    <property type="entry name" value="Single_hybrid_motif"/>
</dbReference>
<dbReference type="InterPro" id="IPR005482">
    <property type="entry name" value="Biotin_COase_C"/>
</dbReference>
<dbReference type="Pfam" id="PF02786">
    <property type="entry name" value="CPSase_L_D2"/>
    <property type="match status" value="1"/>
</dbReference>
<sequence length="1587" mass="174203">MSAIASAALKARVHRPSLLKKFCQPEDLLHHFPNGAYIGWSGFTGVGYPKKIPTFLADHVEKNGLQGKLKYTLFVGASSGAETENRWAALDMIERRSPHQVGKNIAKGINEGRIKFFDKHLSMFPSDLVYGFYTKDRPTNKLDVAVVEATEIKEDGSIVPGASVGATPELLQLADKIIIEVNTSLPIMDGLHDIVMTDLPPRRKPYLITDCEDRIGTTSIPIDPEKVVGIVESDYQDQTQPNAPEDETSKRIAGHLIEFFEHEVRFGRLPPNLLPLQSGIGNIANAVIGGLDNSNFRGLKVWTEVIQDTFLDLFDSGRLDFATATSVRFSPDGFARFYKNWESYHNKLLLRPQSVSNAPEIIRRLGIIGMNTPVEVDIYAHANSTCVMGSRMLNGLGGSADFLRSAKYSIMHTPSTRPTKDDPHGVSCIVPMCTHVDQTEHDLDIIVTENGLADVRGLSPRERARVIIEKCAHDVYKPILKAYFEKAEFECLKKGMGHEPHLLWNAFDMHKALAEEGSMSKVKGCQQSRDAGYSLGGLGGLGSALDPSSNGCDRRKRRSCPARPGTNTATVGTEERHQDDRNRREINASSDAPFLFFFLHFHDCFLSSRHAIGPLGLPRNYLTPKSKSSITTMRSLKRSSHRLRRVPFSGPASSSAFSPSQTVCRTQRSRGCASAAAAPSSSSSSTAPANVVPIKSLLIANRGEIALRIARTAAAMGIRTTTLYTDIDAHAQHPKCTPHSIALGASPKGYLDSARIVALAKQHGIDALHPGYGFLSENPDFARRCEEAGIVFVGPPAQAMADMGDKARSKEIMTKAGVPCVPGYHGEEQGVEQLRAYAREIGYPVLLKSVKGGGGKGMRIVRSDEEFEAQIQSARQEARASFGEGGEVMLVEKYIERPRHVEVQVFADKHGNCVALGERDCSVQRRHQKILEESPAPGLDDATRRELWDKARTAALAVGYVGAGTVEFIFDKDTGKFYFMEMNTRLQVEHPVTEMVTGTDLVEWQFRIAAGEPLPLTQEEIEARIAERGAAIEARIYAENPSRGFFPDSGKLVHLVTPSGVGVDPDVRLDAGFIEGDTVSEAYDGMIAKLIIRGRDRETAIRKMELALREYEVVGLSTNIEFLKRLCRSEAFVQGDVETGFVDKWRDELFKKEETPDEVFVQAALGLLLAPGTAAISGPHAGGSLGFGEETAMTQRAFTFRLPAADETQDAEVVRVEIAQQPASGSAMYTVTIYRAGSTEPTVIPNVIAEPSSLPSNTAARKTKLTSFLPTTRLDTTLVHDPSQPDKLTLFQLGTKAELELVPPAWFDRALGAQQHDGAGSAGNTVTAPMPCKILRIEVQPGQEVGKGAPLVVIESMKMETVIRSPKKGVVKRVAQKEGEICKAGAVLVVFEEQATEGDAKELLRLLKLGVLSSPHYHLSRPHTPIPIQLTKRLLKLPDGNICGQSTASSDGLWTDGHSPLSANYVACYIDHKLWNAFSNLVEKPFPFPDKLDAHQVAHSQAGIENSCPTIWPPAFRFEVHTANENVDDYDDNEVRKYLEKQKEELEMRAIGELSQFGELFDEMDDLSREMALWDAKAKDYGLDIFV</sequence>
<dbReference type="GO" id="GO:0005524">
    <property type="term" value="F:ATP binding"/>
    <property type="evidence" value="ECO:0007669"/>
    <property type="project" value="UniProtKB-UniRule"/>
</dbReference>
<dbReference type="eggNOG" id="KOG2828">
    <property type="taxonomic scope" value="Eukaryota"/>
</dbReference>
<dbReference type="FunFam" id="2.40.50.100:FF:000003">
    <property type="entry name" value="Acetyl-CoA carboxylase biotin carboxyl carrier protein"/>
    <property type="match status" value="1"/>
</dbReference>
<dbReference type="Gene3D" id="3.40.1080.20">
    <property type="entry name" value="Acetyl-CoA hydrolase/transferase C-terminal domain"/>
    <property type="match status" value="1"/>
</dbReference>
<dbReference type="SUPFAM" id="SSF100950">
    <property type="entry name" value="NagB/RpiA/CoA transferase-like"/>
    <property type="match status" value="2"/>
</dbReference>
<keyword evidence="22" id="KW-0456">Lyase</keyword>